<organism evidence="1 2">
    <name type="scientific">Clostridium amylolyticum</name>
    <dbReference type="NCBI Taxonomy" id="1121298"/>
    <lineage>
        <taxon>Bacteria</taxon>
        <taxon>Bacillati</taxon>
        <taxon>Bacillota</taxon>
        <taxon>Clostridia</taxon>
        <taxon>Eubacteriales</taxon>
        <taxon>Clostridiaceae</taxon>
        <taxon>Clostridium</taxon>
    </lineage>
</organism>
<evidence type="ECO:0000313" key="1">
    <source>
        <dbReference type="EMBL" id="SHJ94943.1"/>
    </source>
</evidence>
<accession>A0A1M6NH42</accession>
<name>A0A1M6NH42_9CLOT</name>
<dbReference type="AlphaFoldDB" id="A0A1M6NH42"/>
<evidence type="ECO:0000313" key="2">
    <source>
        <dbReference type="Proteomes" id="UP000184080"/>
    </source>
</evidence>
<sequence>MNAWSKYGCFVNDEESNKISANGLISGYIFNVWVDLRNDYIAILLGNNNAIAISKLLNIQAF</sequence>
<proteinExistence type="predicted"/>
<dbReference type="EMBL" id="FQZO01000011">
    <property type="protein sequence ID" value="SHJ94943.1"/>
    <property type="molecule type" value="Genomic_DNA"/>
</dbReference>
<dbReference type="OrthoDB" id="9797709at2"/>
<protein>
    <submittedName>
        <fullName evidence="1">Uncharacterized protein</fullName>
    </submittedName>
</protein>
<reference evidence="1 2" key="1">
    <citation type="submission" date="2016-11" db="EMBL/GenBank/DDBJ databases">
        <authorList>
            <person name="Jaros S."/>
            <person name="Januszkiewicz K."/>
            <person name="Wedrychowicz H."/>
        </authorList>
    </citation>
    <scope>NUCLEOTIDE SEQUENCE [LARGE SCALE GENOMIC DNA]</scope>
    <source>
        <strain evidence="1 2">DSM 21864</strain>
    </source>
</reference>
<keyword evidence="2" id="KW-1185">Reference proteome</keyword>
<dbReference type="Proteomes" id="UP000184080">
    <property type="component" value="Unassembled WGS sequence"/>
</dbReference>
<dbReference type="RefSeq" id="WP_073012057.1">
    <property type="nucleotide sequence ID" value="NZ_FQZO01000011.1"/>
</dbReference>
<gene>
    <name evidence="1" type="ORF">SAMN05444401_0210</name>
</gene>